<dbReference type="Pfam" id="PF14244">
    <property type="entry name" value="Retrotran_gag_3"/>
    <property type="match status" value="1"/>
</dbReference>
<dbReference type="Proteomes" id="UP000236291">
    <property type="component" value="Unassembled WGS sequence"/>
</dbReference>
<dbReference type="InterPro" id="IPR043502">
    <property type="entry name" value="DNA/RNA_pol_sf"/>
</dbReference>
<protein>
    <submittedName>
        <fullName evidence="4">Retrovirus-related Pol polyprotein from transposon TNT 1-94</fullName>
    </submittedName>
</protein>
<comment type="caution">
    <text evidence="4">The sequence shown here is derived from an EMBL/GenBank/DDBJ whole genome shotgun (WGS) entry which is preliminary data.</text>
</comment>
<dbReference type="InterPro" id="IPR036397">
    <property type="entry name" value="RNaseH_sf"/>
</dbReference>
<dbReference type="EMBL" id="ASHM01010504">
    <property type="protein sequence ID" value="PNX92344.1"/>
    <property type="molecule type" value="Genomic_DNA"/>
</dbReference>
<evidence type="ECO:0000256" key="1">
    <source>
        <dbReference type="ARBA" id="ARBA00022750"/>
    </source>
</evidence>
<dbReference type="InterPro" id="IPR012337">
    <property type="entry name" value="RNaseH-like_sf"/>
</dbReference>
<dbReference type="SUPFAM" id="SSF53098">
    <property type="entry name" value="Ribonuclease H-like"/>
    <property type="match status" value="1"/>
</dbReference>
<dbReference type="GO" id="GO:0004190">
    <property type="term" value="F:aspartic-type endopeptidase activity"/>
    <property type="evidence" value="ECO:0007669"/>
    <property type="project" value="UniProtKB-KW"/>
</dbReference>
<dbReference type="PANTHER" id="PTHR11439:SF470">
    <property type="entry name" value="CYSTEINE-RICH RLK (RECEPTOR-LIKE PROTEIN KINASE) 8"/>
    <property type="match status" value="1"/>
</dbReference>
<dbReference type="Pfam" id="PF25597">
    <property type="entry name" value="SH3_retrovirus"/>
    <property type="match status" value="1"/>
</dbReference>
<feature type="region of interest" description="Disordered" evidence="2">
    <location>
        <begin position="1"/>
        <end position="41"/>
    </location>
</feature>
<dbReference type="GO" id="GO:0015074">
    <property type="term" value="P:DNA integration"/>
    <property type="evidence" value="ECO:0007669"/>
    <property type="project" value="InterPro"/>
</dbReference>
<dbReference type="GO" id="GO:0003676">
    <property type="term" value="F:nucleic acid binding"/>
    <property type="evidence" value="ECO:0007669"/>
    <property type="project" value="InterPro"/>
</dbReference>
<feature type="region of interest" description="Disordered" evidence="2">
    <location>
        <begin position="308"/>
        <end position="335"/>
    </location>
</feature>
<dbReference type="PANTHER" id="PTHR11439">
    <property type="entry name" value="GAG-POL-RELATED RETROTRANSPOSON"/>
    <property type="match status" value="1"/>
</dbReference>
<reference evidence="4 5" key="1">
    <citation type="journal article" date="2014" name="Am. J. Bot.">
        <title>Genome assembly and annotation for red clover (Trifolium pratense; Fabaceae).</title>
        <authorList>
            <person name="Istvanek J."/>
            <person name="Jaros M."/>
            <person name="Krenek A."/>
            <person name="Repkova J."/>
        </authorList>
    </citation>
    <scope>NUCLEOTIDE SEQUENCE [LARGE SCALE GENOMIC DNA]</scope>
    <source>
        <strain evidence="5">cv. Tatra</strain>
        <tissue evidence="4">Young leaves</tissue>
    </source>
</reference>
<evidence type="ECO:0000313" key="5">
    <source>
        <dbReference type="Proteomes" id="UP000236291"/>
    </source>
</evidence>
<dbReference type="Pfam" id="PF00665">
    <property type="entry name" value="rve"/>
    <property type="match status" value="1"/>
</dbReference>
<dbReference type="CDD" id="cd09272">
    <property type="entry name" value="RNase_HI_RT_Ty1"/>
    <property type="match status" value="1"/>
</dbReference>
<feature type="region of interest" description="Disordered" evidence="2">
    <location>
        <begin position="908"/>
        <end position="953"/>
    </location>
</feature>
<evidence type="ECO:0000313" key="4">
    <source>
        <dbReference type="EMBL" id="PNX92344.1"/>
    </source>
</evidence>
<accession>A0A2K3MNN8</accession>
<keyword evidence="1" id="KW-0064">Aspartyl protease</keyword>
<dbReference type="Pfam" id="PF07727">
    <property type="entry name" value="RVT_2"/>
    <property type="match status" value="1"/>
</dbReference>
<organism evidence="4 5">
    <name type="scientific">Trifolium pratense</name>
    <name type="common">Red clover</name>
    <dbReference type="NCBI Taxonomy" id="57577"/>
    <lineage>
        <taxon>Eukaryota</taxon>
        <taxon>Viridiplantae</taxon>
        <taxon>Streptophyta</taxon>
        <taxon>Embryophyta</taxon>
        <taxon>Tracheophyta</taxon>
        <taxon>Spermatophyta</taxon>
        <taxon>Magnoliopsida</taxon>
        <taxon>eudicotyledons</taxon>
        <taxon>Gunneridae</taxon>
        <taxon>Pentapetalae</taxon>
        <taxon>rosids</taxon>
        <taxon>fabids</taxon>
        <taxon>Fabales</taxon>
        <taxon>Fabaceae</taxon>
        <taxon>Papilionoideae</taxon>
        <taxon>50 kb inversion clade</taxon>
        <taxon>NPAAA clade</taxon>
        <taxon>Hologalegina</taxon>
        <taxon>IRL clade</taxon>
        <taxon>Trifolieae</taxon>
        <taxon>Trifolium</taxon>
    </lineage>
</organism>
<dbReference type="Pfam" id="PF13976">
    <property type="entry name" value="gag_pre-integrs"/>
    <property type="match status" value="1"/>
</dbReference>
<dbReference type="InterPro" id="IPR029472">
    <property type="entry name" value="Copia-like_N"/>
</dbReference>
<feature type="compositionally biased region" description="Low complexity" evidence="2">
    <location>
        <begin position="935"/>
        <end position="952"/>
    </location>
</feature>
<feature type="compositionally biased region" description="Basic and acidic residues" evidence="2">
    <location>
        <begin position="1"/>
        <end position="27"/>
    </location>
</feature>
<dbReference type="ExpressionAtlas" id="A0A2K3MNN8">
    <property type="expression patterns" value="baseline"/>
</dbReference>
<name>A0A2K3MNN8_TRIPR</name>
<dbReference type="SUPFAM" id="SSF56672">
    <property type="entry name" value="DNA/RNA polymerases"/>
    <property type="match status" value="1"/>
</dbReference>
<dbReference type="PROSITE" id="PS50994">
    <property type="entry name" value="INTEGRASE"/>
    <property type="match status" value="1"/>
</dbReference>
<gene>
    <name evidence="4" type="ORF">L195_g015479</name>
</gene>
<feature type="domain" description="Integrase catalytic" evidence="3">
    <location>
        <begin position="570"/>
        <end position="738"/>
    </location>
</feature>
<evidence type="ECO:0000256" key="2">
    <source>
        <dbReference type="SAM" id="MobiDB-lite"/>
    </source>
</evidence>
<dbReference type="Gene3D" id="3.30.420.10">
    <property type="entry name" value="Ribonuclease H-like superfamily/Ribonuclease H"/>
    <property type="match status" value="1"/>
</dbReference>
<evidence type="ECO:0000259" key="3">
    <source>
        <dbReference type="PROSITE" id="PS50994"/>
    </source>
</evidence>
<sequence length="1492" mass="167665">MASERVNKTDDEKNDKVDDPLKKKEGVDQQGKISPYYLSNSDNPGNIITQVQLKGDNNYDEWARAVKTALRAKKKFGFVDGSLKQPSDDSEDLEDWWTVNSMLVSWILNTIEPTVRSTISYMEVAKHLWDDIKERFSVGNGPRIQQLKSELADCKQRGMTILNYYGKLKMIWEELRNYEQYPTCKCSGCRCNIGAELDKKREEEKLHQFLMGLDDSTYGAVRTNILSTEPLPTLNKAYALVIQAERVRTITRTKEEKGEQVAFAVRVGKGRVESKDKDEECSNCSKTGHAADSCFELIGYPEWWGDRGRTSGRGAGRGRGGQRGAITGGRGRGGRIKANAVQIGSTSKVEQTVDADNGGLHGLSSEQWNTLLNLLSSQKEGSQGRLSGKHKIIEWIIDTGASHHMTGSFESMSDVKGIMPCFVGLPNGKNAVAEKEGTVVLDGHLKLTNVLYVPDLNCNLISVSQLTEESNCFVQFTNKFCVIQDHTSRMLIGAGEQREGLYYFCGVPLSRALKVVENETMSLWHQRLGHPSHKVVTMLPFASIRGKEIKCIKDCDVCFRAKQCREEFILSNNKASDIFELIHCDLWGPYRTAALCGAHYFLTIVDDFSRGVWIYLLNDKTEVTQTLRNFLAMVQRQFGKLVKIIRSDNGTEFTCLGAHFAENGIIHQTSCVGTSQQNGRVERKHRHILNVARALRFQANLPIEFWGECVLTAGYLINRTPSTLLRGKTPYEALYGQPPSYANVRVFGCLSYAHNRGHGGDKFASRSKRSIFVGYPYGKKGWRMYDLESGKIFVSRDVTFIEHEFPYVGKEATGNGKEGDVVFNDTGVEDEIIESCVSRPSVLNRKTSDEIEHGELHGNSGTGSSSGDGVVCVDIPSSDVPIDNERQENSEEQGGICVIEDDQQPSVVQLGRGHRQRQPSTRLRDHVTHTAQRLSPSKSPSSSSPIQTHPSGSPYPITHYVNCNKFSSQHCAFLAAITAGSEPKSFVEAMKDNRWRDAMKKEMQALEDNETWTLEPLPPGKRAIGCRWVYKIKYNADGTVERYKARLVILGNKQIEGIDYNETFAPVAKMVTVRTFLAVAATRNWELHQMDVHNAFLHGDLEEEVYMHMPPGFGTRKSGMVCRLKKSLYGLKQAPRCWFAKLVAALRTYGFKQSYSDYSLFTLLRGDVQIHVLVYVDDLIVSGNDHAAIQLFKAYLSDCFHMKDLGALKYFLGIEVARNLEGIFLCQRKYALDIVSEAGLLGAKPASFPMEQNHNLSLAEGPCLSDPECYRRLVGRLIYLTATRPELSYCVHILAQFMQQPREQHWEAALRVVRYLKGNPGQGIMLKSDCDLQMYAWCDSDWGSCPLTRRSLSGWFILLGNSPISWKTKKQHTVSRSSAEAEYRSMAVTTCELKWLKELLVALGVQHPNPIRLYCDSQSALHIAANPVFHERTKHIEIDCHFVRDEIQKGCIRPTYVTTNTQVADIFTKALGRRQFEYLLCKLGISNLHAPT</sequence>
<keyword evidence="1" id="KW-0378">Hydrolase</keyword>
<reference evidence="4 5" key="2">
    <citation type="journal article" date="2017" name="Front. Plant Sci.">
        <title>Gene Classification and Mining of Molecular Markers Useful in Red Clover (Trifolium pratense) Breeding.</title>
        <authorList>
            <person name="Istvanek J."/>
            <person name="Dluhosova J."/>
            <person name="Dluhos P."/>
            <person name="Patkova L."/>
            <person name="Nedelnik J."/>
            <person name="Repkova J."/>
        </authorList>
    </citation>
    <scope>NUCLEOTIDE SEQUENCE [LARGE SCALE GENOMIC DNA]</scope>
    <source>
        <strain evidence="5">cv. Tatra</strain>
        <tissue evidence="4">Young leaves</tissue>
    </source>
</reference>
<dbReference type="InterPro" id="IPR057670">
    <property type="entry name" value="SH3_retrovirus"/>
</dbReference>
<dbReference type="InterPro" id="IPR025724">
    <property type="entry name" value="GAG-pre-integrase_dom"/>
</dbReference>
<dbReference type="InterPro" id="IPR001584">
    <property type="entry name" value="Integrase_cat-core"/>
</dbReference>
<feature type="region of interest" description="Disordered" evidence="2">
    <location>
        <begin position="850"/>
        <end position="892"/>
    </location>
</feature>
<dbReference type="InterPro" id="IPR054722">
    <property type="entry name" value="PolX-like_BBD"/>
</dbReference>
<proteinExistence type="predicted"/>
<feature type="compositionally biased region" description="Gly residues" evidence="2">
    <location>
        <begin position="311"/>
        <end position="331"/>
    </location>
</feature>
<dbReference type="InterPro" id="IPR013103">
    <property type="entry name" value="RVT_2"/>
</dbReference>
<dbReference type="Pfam" id="PF22936">
    <property type="entry name" value="Pol_BBD"/>
    <property type="match status" value="1"/>
</dbReference>
<keyword evidence="1" id="KW-0645">Protease</keyword>